<dbReference type="GO" id="GO:0005737">
    <property type="term" value="C:cytoplasm"/>
    <property type="evidence" value="ECO:0007669"/>
    <property type="project" value="UniProtKB-SubCell"/>
</dbReference>
<accession>C8NG07</accession>
<dbReference type="GO" id="GO:0009401">
    <property type="term" value="P:phosphoenolpyruvate-dependent sugar phosphotransferase system"/>
    <property type="evidence" value="ECO:0007669"/>
    <property type="project" value="UniProtKB-KW"/>
</dbReference>
<keyword evidence="14 17" id="KW-0418">Kinase</keyword>
<keyword evidence="24" id="KW-0670">Pyruvate</keyword>
<feature type="binding site" evidence="19">
    <location>
        <position position="467"/>
    </location>
    <ligand>
        <name>phosphoenolpyruvate</name>
        <dbReference type="ChEBI" id="CHEBI:58702"/>
    </ligand>
</feature>
<dbReference type="PANTHER" id="PTHR46244">
    <property type="entry name" value="PHOSPHOENOLPYRUVATE-PROTEIN PHOSPHOTRANSFERASE"/>
    <property type="match status" value="1"/>
</dbReference>
<dbReference type="InterPro" id="IPR023151">
    <property type="entry name" value="PEP_util_CS"/>
</dbReference>
<dbReference type="InterPro" id="IPR036637">
    <property type="entry name" value="Phosphohistidine_dom_sf"/>
</dbReference>
<proteinExistence type="inferred from homology"/>
<evidence type="ECO:0000256" key="9">
    <source>
        <dbReference type="ARBA" id="ARBA00022490"/>
    </source>
</evidence>
<keyword evidence="12 17" id="KW-0598">Phosphotransferase system</keyword>
<dbReference type="GO" id="GO:0046872">
    <property type="term" value="F:metal ion binding"/>
    <property type="evidence" value="ECO:0007669"/>
    <property type="project" value="UniProtKB-KW"/>
</dbReference>
<dbReference type="InterPro" id="IPR036618">
    <property type="entry name" value="PtsI_HPr-bd_sf"/>
</dbReference>
<protein>
    <recommendedName>
        <fullName evidence="7 17">Phosphoenolpyruvate-protein phosphotransferase</fullName>
        <ecNumber evidence="6 17">2.7.3.9</ecNumber>
    </recommendedName>
    <alternativeName>
        <fullName evidence="16 17">Phosphotransferase system, enzyme I</fullName>
    </alternativeName>
</protein>
<dbReference type="Gene3D" id="3.20.20.60">
    <property type="entry name" value="Phosphoenolpyruvate-binding domains"/>
    <property type="match status" value="1"/>
</dbReference>
<feature type="binding site" evidence="20">
    <location>
        <position position="433"/>
    </location>
    <ligand>
        <name>Mg(2+)</name>
        <dbReference type="ChEBI" id="CHEBI:18420"/>
    </ligand>
</feature>
<evidence type="ECO:0000256" key="16">
    <source>
        <dbReference type="ARBA" id="ARBA00033235"/>
    </source>
</evidence>
<dbReference type="SUPFAM" id="SSF47831">
    <property type="entry name" value="Enzyme I of the PEP:sugar phosphotransferase system HPr-binding (sub)domain"/>
    <property type="match status" value="1"/>
</dbReference>
<feature type="domain" description="PEP-utilising enzyme C-terminal" evidence="22">
    <location>
        <begin position="253"/>
        <end position="542"/>
    </location>
</feature>
<evidence type="ECO:0000256" key="10">
    <source>
        <dbReference type="ARBA" id="ARBA00022597"/>
    </source>
</evidence>
<dbReference type="AlphaFoldDB" id="C8NG07"/>
<dbReference type="SUPFAM" id="SSF52009">
    <property type="entry name" value="Phosphohistidine domain"/>
    <property type="match status" value="1"/>
</dbReference>
<comment type="caution">
    <text evidence="24">The sequence shown here is derived from an EMBL/GenBank/DDBJ whole genome shotgun (WGS) entry which is preliminary data.</text>
</comment>
<keyword evidence="13 17" id="KW-0479">Metal-binding</keyword>
<dbReference type="Gene3D" id="3.50.30.10">
    <property type="entry name" value="Phosphohistidine domain"/>
    <property type="match status" value="1"/>
</dbReference>
<dbReference type="InterPro" id="IPR015813">
    <property type="entry name" value="Pyrv/PenolPyrv_kinase-like_dom"/>
</dbReference>
<dbReference type="Pfam" id="PF00391">
    <property type="entry name" value="PEP-utilizers"/>
    <property type="match status" value="1"/>
</dbReference>
<evidence type="ECO:0000256" key="4">
    <source>
        <dbReference type="ARBA" id="ARBA00004496"/>
    </source>
</evidence>
<dbReference type="PANTHER" id="PTHR46244:SF3">
    <property type="entry name" value="PHOSPHOENOLPYRUVATE-PROTEIN PHOSPHOTRANSFERASE"/>
    <property type="match status" value="1"/>
</dbReference>
<evidence type="ECO:0000256" key="2">
    <source>
        <dbReference type="ARBA" id="ARBA00001946"/>
    </source>
</evidence>
<dbReference type="InterPro" id="IPR006318">
    <property type="entry name" value="PTS_EI-like"/>
</dbReference>
<name>C8NG07_9LACT</name>
<dbReference type="InterPro" id="IPR024692">
    <property type="entry name" value="PTS_EI"/>
</dbReference>
<dbReference type="SUPFAM" id="SSF51621">
    <property type="entry name" value="Phosphoenolpyruvate/pyruvate domain"/>
    <property type="match status" value="1"/>
</dbReference>
<dbReference type="Gene3D" id="1.10.274.10">
    <property type="entry name" value="PtsI, HPr-binding domain"/>
    <property type="match status" value="1"/>
</dbReference>
<evidence type="ECO:0000259" key="21">
    <source>
        <dbReference type="Pfam" id="PF00391"/>
    </source>
</evidence>
<evidence type="ECO:0000313" key="25">
    <source>
        <dbReference type="Proteomes" id="UP000005926"/>
    </source>
</evidence>
<feature type="domain" description="PEP-utilising enzyme mobile" evidence="21">
    <location>
        <begin position="155"/>
        <end position="227"/>
    </location>
</feature>
<evidence type="ECO:0000256" key="18">
    <source>
        <dbReference type="PIRSR" id="PIRSR000732-1"/>
    </source>
</evidence>
<dbReference type="PROSITE" id="PS00370">
    <property type="entry name" value="PEP_ENZYMES_PHOS_SITE"/>
    <property type="match status" value="1"/>
</dbReference>
<dbReference type="InterPro" id="IPR008279">
    <property type="entry name" value="PEP-util_enz_mobile_dom"/>
</dbReference>
<dbReference type="InterPro" id="IPR008731">
    <property type="entry name" value="PTS_EIN"/>
</dbReference>
<evidence type="ECO:0000256" key="14">
    <source>
        <dbReference type="ARBA" id="ARBA00022777"/>
    </source>
</evidence>
<dbReference type="GeneID" id="78412811"/>
<sequence length="575" mass="62704">MKPTLQGIAASDGIAIAKVYTLTEPDLTVTKVTVEDSEKEVSRLDDALAASIKDVELIKETALKNLGEEEAQVFDAHLMVLSDPELIGQVKDSITSNKVNAESALKEVTDMFISIFAGMEDNPYMQERAADIRDVSKRVLAHLLGVKIPSPATIKDEVIIVAADLTPSDTAQLNRQYVKAFVTDIGGRTSHSAIMARSLEIPAIVGTKEVTSIAKDGDIIIVDGLSGDVFLNPSEEVIAEYRAKAEAFAAQQAEWEKLKDSKTYTKDGHQVELAANIGTPKDLEGVVNNGAEGVGLYRTEFLYMDSHEMPTEEDQFEAYKAVLEGMNGKPVVVRTMDIGGDKELPYLPLPHEMNPFLGYRAIRISLNEPEMFRTQLRALLRASVYGKLRIMFPMIATLNDFRGAKALLEEEKAKLIAEGVAVSDDIQVGIMIEIPAAAVLAHQFAKEVDFFSIGTNDLIQYTMAADRMNERVSYLYQPYNPSILTLIKHVIDSAHKEGKWAGMCGEMAGDQTAVPLLVGLGLDEFSMSASSVLKTRSLISKLTLSDMQALAAKAINECATVEEVEALVAEAVSKI</sequence>
<comment type="function">
    <text evidence="3 17">General (non sugar-specific) component of the phosphoenolpyruvate-dependent sugar phosphotransferase system (sugar PTS). This major carbohydrate active-transport system catalyzes the phosphorylation of incoming sugar substrates concomitantly with their translocation across the cell membrane. Enzyme I transfers the phosphoryl group from phosphoenolpyruvate (PEP) to the phosphoryl carrier protein (HPr).</text>
</comment>
<evidence type="ECO:0000256" key="15">
    <source>
        <dbReference type="ARBA" id="ARBA00022842"/>
    </source>
</evidence>
<dbReference type="FunFam" id="1.10.274.10:FF:000001">
    <property type="entry name" value="Phosphoenolpyruvate-protein phosphotransferase"/>
    <property type="match status" value="1"/>
</dbReference>
<feature type="domain" description="Phosphotransferase system enzyme I N-terminal" evidence="23">
    <location>
        <begin position="6"/>
        <end position="128"/>
    </location>
</feature>
<feature type="active site" description="Tele-phosphohistidine intermediate" evidence="18">
    <location>
        <position position="191"/>
    </location>
</feature>
<dbReference type="Pfam" id="PF02896">
    <property type="entry name" value="PEP-utilizers_C"/>
    <property type="match status" value="1"/>
</dbReference>
<dbReference type="EC" id="2.7.3.9" evidence="6 17"/>
<evidence type="ECO:0000313" key="24">
    <source>
        <dbReference type="EMBL" id="EEW37493.1"/>
    </source>
</evidence>
<evidence type="ECO:0000256" key="12">
    <source>
        <dbReference type="ARBA" id="ARBA00022683"/>
    </source>
</evidence>
<comment type="catalytic activity">
    <reaction evidence="1 17">
        <text>L-histidyl-[protein] + phosphoenolpyruvate = N(pros)-phospho-L-histidyl-[protein] + pyruvate</text>
        <dbReference type="Rhea" id="RHEA:23880"/>
        <dbReference type="Rhea" id="RHEA-COMP:9745"/>
        <dbReference type="Rhea" id="RHEA-COMP:9746"/>
        <dbReference type="ChEBI" id="CHEBI:15361"/>
        <dbReference type="ChEBI" id="CHEBI:29979"/>
        <dbReference type="ChEBI" id="CHEBI:58702"/>
        <dbReference type="ChEBI" id="CHEBI:64837"/>
        <dbReference type="EC" id="2.7.3.9"/>
    </reaction>
</comment>
<evidence type="ECO:0000256" key="7">
    <source>
        <dbReference type="ARBA" id="ARBA00016544"/>
    </source>
</evidence>
<dbReference type="FunFam" id="3.20.20.60:FF:000007">
    <property type="entry name" value="Phosphoenolpyruvate-protein phosphotransferase"/>
    <property type="match status" value="1"/>
</dbReference>
<reference evidence="24 25" key="1">
    <citation type="submission" date="2009-08" db="EMBL/GenBank/DDBJ databases">
        <authorList>
            <person name="Muzny D."/>
            <person name="Qin X."/>
            <person name="Deng J."/>
            <person name="Jiang H."/>
            <person name="Liu Y."/>
            <person name="Qu J."/>
            <person name="Song X.-Z."/>
            <person name="Zhang L."/>
            <person name="Thornton R."/>
            <person name="Coyle M."/>
            <person name="Francisco L."/>
            <person name="Jackson L."/>
            <person name="Javaid M."/>
            <person name="Korchina V."/>
            <person name="Kovar C."/>
            <person name="Mata R."/>
            <person name="Mathew T."/>
            <person name="Ngo R."/>
            <person name="Nguyen L."/>
            <person name="Nguyen N."/>
            <person name="Okwuonu G."/>
            <person name="Ongeri F."/>
            <person name="Pham C."/>
            <person name="Simmons D."/>
            <person name="Wilczek-Boney K."/>
            <person name="Hale W."/>
            <person name="Jakkamsetti A."/>
            <person name="Pham P."/>
            <person name="Ruth R."/>
            <person name="San Lucas F."/>
            <person name="Warren J."/>
            <person name="Zhang J."/>
            <person name="Zhao Z."/>
            <person name="Zhou C."/>
            <person name="Zhu D."/>
            <person name="Lee S."/>
            <person name="Bess C."/>
            <person name="Blankenburg K."/>
            <person name="Forbes L."/>
            <person name="Fu Q."/>
            <person name="Gubbala S."/>
            <person name="Hirani K."/>
            <person name="Jayaseelan J.C."/>
            <person name="Lara F."/>
            <person name="Munidasa M."/>
            <person name="Palculict T."/>
            <person name="Patil S."/>
            <person name="Pu L.-L."/>
            <person name="Saada N."/>
            <person name="Tang L."/>
            <person name="Weissenberger G."/>
            <person name="Zhu Y."/>
            <person name="Hemphill L."/>
            <person name="Shang Y."/>
            <person name="Youmans B."/>
            <person name="Ayvaz T."/>
            <person name="Ross M."/>
            <person name="Santibanez J."/>
            <person name="Aqrawi P."/>
            <person name="Gross S."/>
            <person name="Joshi V."/>
            <person name="Fowler G."/>
            <person name="Nazareth L."/>
            <person name="Reid J."/>
            <person name="Worley K."/>
            <person name="Petrosino J."/>
            <person name="Highlander S."/>
            <person name="Gibbs R."/>
        </authorList>
    </citation>
    <scope>NUCLEOTIDE SEQUENCE [LARGE SCALE GENOMIC DNA]</scope>
    <source>
        <strain evidence="24 25">ATCC 49175</strain>
    </source>
</reference>
<dbReference type="STRING" id="638301.HMPREF0444_0852"/>
<dbReference type="InterPro" id="IPR050499">
    <property type="entry name" value="PEP-utilizing_PTS_enzyme"/>
</dbReference>
<comment type="subcellular location">
    <subcellularLocation>
        <location evidence="4 17">Cytoplasm</location>
    </subcellularLocation>
</comment>
<dbReference type="eggNOG" id="COG1080">
    <property type="taxonomic scope" value="Bacteria"/>
</dbReference>
<feature type="binding site" evidence="20">
    <location>
        <position position="457"/>
    </location>
    <ligand>
        <name>Mg(2+)</name>
        <dbReference type="ChEBI" id="CHEBI:18420"/>
    </ligand>
</feature>
<evidence type="ECO:0000256" key="6">
    <source>
        <dbReference type="ARBA" id="ARBA00012232"/>
    </source>
</evidence>
<dbReference type="PROSITE" id="PS00742">
    <property type="entry name" value="PEP_ENZYMES_2"/>
    <property type="match status" value="1"/>
</dbReference>
<keyword evidence="11 17" id="KW-0808">Transferase</keyword>
<dbReference type="InterPro" id="IPR018274">
    <property type="entry name" value="PEP_util_AS"/>
</dbReference>
<dbReference type="RefSeq" id="WP_005606823.1">
    <property type="nucleotide sequence ID" value="NZ_CP102283.1"/>
</dbReference>
<dbReference type="InterPro" id="IPR000121">
    <property type="entry name" value="PEP_util_C"/>
</dbReference>
<evidence type="ECO:0000256" key="3">
    <source>
        <dbReference type="ARBA" id="ARBA00002728"/>
    </source>
</evidence>
<dbReference type="GO" id="GO:0008965">
    <property type="term" value="F:phosphoenolpyruvate-protein phosphotransferase activity"/>
    <property type="evidence" value="ECO:0007669"/>
    <property type="project" value="UniProtKB-EC"/>
</dbReference>
<evidence type="ECO:0000256" key="20">
    <source>
        <dbReference type="PIRSR" id="PIRSR000732-3"/>
    </source>
</evidence>
<feature type="binding site" evidence="19">
    <location>
        <begin position="456"/>
        <end position="457"/>
    </location>
    <ligand>
        <name>phosphoenolpyruvate</name>
        <dbReference type="ChEBI" id="CHEBI:58702"/>
    </ligand>
</feature>
<keyword evidence="25" id="KW-1185">Reference proteome</keyword>
<evidence type="ECO:0000256" key="13">
    <source>
        <dbReference type="ARBA" id="ARBA00022723"/>
    </source>
</evidence>
<keyword evidence="8 17" id="KW-0813">Transport</keyword>
<feature type="binding site" evidence="19">
    <location>
        <position position="298"/>
    </location>
    <ligand>
        <name>phosphoenolpyruvate</name>
        <dbReference type="ChEBI" id="CHEBI:58702"/>
    </ligand>
</feature>
<keyword evidence="15 17" id="KW-0460">Magnesium</keyword>
<dbReference type="InterPro" id="IPR040442">
    <property type="entry name" value="Pyrv_kinase-like_dom_sf"/>
</dbReference>
<organism evidence="24 25">
    <name type="scientific">Granulicatella adiacens ATCC 49175</name>
    <dbReference type="NCBI Taxonomy" id="638301"/>
    <lineage>
        <taxon>Bacteria</taxon>
        <taxon>Bacillati</taxon>
        <taxon>Bacillota</taxon>
        <taxon>Bacilli</taxon>
        <taxon>Lactobacillales</taxon>
        <taxon>Carnobacteriaceae</taxon>
        <taxon>Granulicatella</taxon>
    </lineage>
</organism>
<evidence type="ECO:0000259" key="22">
    <source>
        <dbReference type="Pfam" id="PF02896"/>
    </source>
</evidence>
<evidence type="ECO:0000256" key="1">
    <source>
        <dbReference type="ARBA" id="ARBA00000683"/>
    </source>
</evidence>
<feature type="binding site" evidence="19">
    <location>
        <position position="334"/>
    </location>
    <ligand>
        <name>phosphoenolpyruvate</name>
        <dbReference type="ChEBI" id="CHEBI:58702"/>
    </ligand>
</feature>
<dbReference type="NCBIfam" id="TIGR01417">
    <property type="entry name" value="PTS_I_fam"/>
    <property type="match status" value="1"/>
</dbReference>
<dbReference type="Pfam" id="PF05524">
    <property type="entry name" value="PEP-utilisers_N"/>
    <property type="match status" value="1"/>
</dbReference>
<evidence type="ECO:0000256" key="11">
    <source>
        <dbReference type="ARBA" id="ARBA00022679"/>
    </source>
</evidence>
<dbReference type="EMBL" id="ACKZ01000016">
    <property type="protein sequence ID" value="EEW37493.1"/>
    <property type="molecule type" value="Genomic_DNA"/>
</dbReference>
<dbReference type="PIRSF" id="PIRSF000732">
    <property type="entry name" value="PTS_enzyme_I"/>
    <property type="match status" value="1"/>
</dbReference>
<dbReference type="PRINTS" id="PR01736">
    <property type="entry name" value="PHPHTRNFRASE"/>
</dbReference>
<keyword evidence="9 17" id="KW-0963">Cytoplasm</keyword>
<dbReference type="Proteomes" id="UP000005926">
    <property type="component" value="Unassembled WGS sequence"/>
</dbReference>
<dbReference type="GO" id="GO:0016301">
    <property type="term" value="F:kinase activity"/>
    <property type="evidence" value="ECO:0007669"/>
    <property type="project" value="UniProtKB-KW"/>
</dbReference>
<feature type="active site" description="Proton donor" evidence="18">
    <location>
        <position position="504"/>
    </location>
</feature>
<comment type="cofactor">
    <cofactor evidence="2 17 20">
        <name>Mg(2+)</name>
        <dbReference type="ChEBI" id="CHEBI:18420"/>
    </cofactor>
</comment>
<dbReference type="HOGENOM" id="CLU_007308_7_0_9"/>
<evidence type="ECO:0000259" key="23">
    <source>
        <dbReference type="Pfam" id="PF05524"/>
    </source>
</evidence>
<evidence type="ECO:0000256" key="5">
    <source>
        <dbReference type="ARBA" id="ARBA00007837"/>
    </source>
</evidence>
<gene>
    <name evidence="24" type="primary">ptsP</name>
    <name evidence="24" type="ORF">HMPREF0444_0852</name>
</gene>
<evidence type="ECO:0000256" key="19">
    <source>
        <dbReference type="PIRSR" id="PIRSR000732-2"/>
    </source>
</evidence>
<comment type="similarity">
    <text evidence="5 17">Belongs to the PEP-utilizing enzyme family.</text>
</comment>
<evidence type="ECO:0000256" key="17">
    <source>
        <dbReference type="PIRNR" id="PIRNR000732"/>
    </source>
</evidence>
<keyword evidence="10 17" id="KW-0762">Sugar transport</keyword>
<evidence type="ECO:0000256" key="8">
    <source>
        <dbReference type="ARBA" id="ARBA00022448"/>
    </source>
</evidence>